<keyword evidence="3" id="KW-1185">Reference proteome</keyword>
<name>A0ABV5G0F8_9MICC</name>
<reference evidence="2 3" key="1">
    <citation type="submission" date="2024-09" db="EMBL/GenBank/DDBJ databases">
        <authorList>
            <person name="Sun Q."/>
            <person name="Mori K."/>
        </authorList>
    </citation>
    <scope>NUCLEOTIDE SEQUENCE [LARGE SCALE GENOMIC DNA]</scope>
    <source>
        <strain evidence="2 3">CCM 7609</strain>
    </source>
</reference>
<gene>
    <name evidence="2" type="ORF">ACFFX0_14975</name>
</gene>
<evidence type="ECO:0000313" key="2">
    <source>
        <dbReference type="EMBL" id="MFB9072426.1"/>
    </source>
</evidence>
<feature type="compositionally biased region" description="Pro residues" evidence="1">
    <location>
        <begin position="134"/>
        <end position="143"/>
    </location>
</feature>
<evidence type="ECO:0000256" key="1">
    <source>
        <dbReference type="SAM" id="MobiDB-lite"/>
    </source>
</evidence>
<evidence type="ECO:0000313" key="3">
    <source>
        <dbReference type="Proteomes" id="UP001589575"/>
    </source>
</evidence>
<feature type="region of interest" description="Disordered" evidence="1">
    <location>
        <begin position="1"/>
        <end position="185"/>
    </location>
</feature>
<dbReference type="EMBL" id="JBHMFI010000001">
    <property type="protein sequence ID" value="MFB9072426.1"/>
    <property type="molecule type" value="Genomic_DNA"/>
</dbReference>
<proteinExistence type="predicted"/>
<dbReference type="Proteomes" id="UP001589575">
    <property type="component" value="Unassembled WGS sequence"/>
</dbReference>
<comment type="caution">
    <text evidence="2">The sequence shown here is derived from an EMBL/GenBank/DDBJ whole genome shotgun (WGS) entry which is preliminary data.</text>
</comment>
<organism evidence="2 3">
    <name type="scientific">Citricoccus parietis</name>
    <dbReference type="NCBI Taxonomy" id="592307"/>
    <lineage>
        <taxon>Bacteria</taxon>
        <taxon>Bacillati</taxon>
        <taxon>Actinomycetota</taxon>
        <taxon>Actinomycetes</taxon>
        <taxon>Micrococcales</taxon>
        <taxon>Micrococcaceae</taxon>
        <taxon>Citricoccus</taxon>
    </lineage>
</organism>
<protein>
    <submittedName>
        <fullName evidence="2">Uncharacterized protein</fullName>
    </submittedName>
</protein>
<sequence>MAVPAAAAPGLHRRFPHDRPADLLPGPGAEPAPLRPRVPRTRPAVRDPLRPRHPRRAAGRQWVRALVRRLLGRRHGAGRRRGRGVPATGADRLRDHPDAHGPVGAEPHLPAPDEVEAVPRGRDVRPAAARAPDPRVPGVPPVRDPASGPGPRRRDDRCGRLRPARGNPPVPPSAPRRVGHLTVTS</sequence>
<feature type="compositionally biased region" description="Basic residues" evidence="1">
    <location>
        <begin position="66"/>
        <end position="83"/>
    </location>
</feature>
<accession>A0ABV5G0F8</accession>